<evidence type="ECO:0000256" key="3">
    <source>
        <dbReference type="ARBA" id="ARBA00023006"/>
    </source>
</evidence>
<evidence type="ECO:0000313" key="11">
    <source>
        <dbReference type="EMBL" id="JAS57912.1"/>
    </source>
</evidence>
<dbReference type="EMBL" id="GECZ01016575">
    <property type="protein sequence ID" value="JAS53194.1"/>
    <property type="molecule type" value="Transcribed_RNA"/>
</dbReference>
<dbReference type="Gene3D" id="3.30.900.10">
    <property type="entry name" value="HORMA domain"/>
    <property type="match status" value="1"/>
</dbReference>
<proteinExistence type="inferred from homology"/>
<reference evidence="8" key="1">
    <citation type="submission" date="2015-11" db="EMBL/GenBank/DDBJ databases">
        <title>De novo transcriptome assembly of four potential Pierce s Disease insect vectors from Arizona vineyards.</title>
        <authorList>
            <person name="Tassone E.E."/>
        </authorList>
    </citation>
    <scope>NUCLEOTIDE SEQUENCE</scope>
</reference>
<sequence length="427" mass="47083">MSVCCEASGAKMAAPGSQTSQDKKDLEYLEKLIKFFALKSAQIIVQARLGGKVHTECNPDSTQTDWFNLAIKDLPEVLAEAKKAMGSSGSRLPLCVEISLRTNDQETMMLETWCIGIRTDLVDPTMRVTYPLYTRMGILLKSLVTLTRVTPAYKLSRNKSDYVMCYRIYVGEPQLLGLGSGYTQMNVGQVGTSLGTLQMSVAYRTKLTISPQHTKTSAIMVKSDHFPSDSSPSDNNTKNCSEMKMASNGLPMVKLPAFADRWDLRWKEPEPVEIPFAHLLPKPKSKQSPPTQDDGEDAALNGNESVDNDSSFVAVNGNKNCGDSADSQNGNVTPKVGSVGSQYEEPFSMDDVVPVMPFAGPLDEIELGLFFRRCQRPPPLKSFTEIDKPEVYSEDREDISEELESLETNVLECNDIISSLCDGENNN</sequence>
<evidence type="ECO:0000256" key="1">
    <source>
        <dbReference type="ARBA" id="ARBA00004329"/>
    </source>
</evidence>
<organism evidence="8">
    <name type="scientific">Cuerna arida</name>
    <dbReference type="NCBI Taxonomy" id="1464854"/>
    <lineage>
        <taxon>Eukaryota</taxon>
        <taxon>Metazoa</taxon>
        <taxon>Ecdysozoa</taxon>
        <taxon>Arthropoda</taxon>
        <taxon>Hexapoda</taxon>
        <taxon>Insecta</taxon>
        <taxon>Pterygota</taxon>
        <taxon>Neoptera</taxon>
        <taxon>Paraneoptera</taxon>
        <taxon>Hemiptera</taxon>
        <taxon>Auchenorrhyncha</taxon>
        <taxon>Membracoidea</taxon>
        <taxon>Cicadellidae</taxon>
        <taxon>Cicadellinae</taxon>
        <taxon>Proconiini</taxon>
        <taxon>Cuerna</taxon>
    </lineage>
</organism>
<dbReference type="EMBL" id="GECZ01016186">
    <property type="protein sequence ID" value="JAS53583.1"/>
    <property type="molecule type" value="Transcribed_RNA"/>
</dbReference>
<dbReference type="GO" id="GO:0005829">
    <property type="term" value="C:cytosol"/>
    <property type="evidence" value="ECO:0007669"/>
    <property type="project" value="TreeGrafter"/>
</dbReference>
<accession>A0A1B6FSP8</accession>
<dbReference type="InterPro" id="IPR036570">
    <property type="entry name" value="HORMA_dom_sf"/>
</dbReference>
<dbReference type="PANTHER" id="PTHR13430">
    <property type="match status" value="1"/>
</dbReference>
<dbReference type="EMBL" id="GECZ01028542">
    <property type="protein sequence ID" value="JAS41227.1"/>
    <property type="molecule type" value="Transcribed_RNA"/>
</dbReference>
<dbReference type="Pfam" id="PF10033">
    <property type="entry name" value="ATG13"/>
    <property type="match status" value="1"/>
</dbReference>
<evidence type="ECO:0000313" key="10">
    <source>
        <dbReference type="EMBL" id="JAS56631.1"/>
    </source>
</evidence>
<gene>
    <name evidence="8" type="ORF">g.39404</name>
    <name evidence="9" type="ORF">g.39406</name>
    <name evidence="7" type="ORF">g.39407</name>
    <name evidence="11" type="ORF">g.39409</name>
    <name evidence="10" type="ORF">g.39410</name>
</gene>
<evidence type="ECO:0000256" key="4">
    <source>
        <dbReference type="RuleBase" id="RU361214"/>
    </source>
</evidence>
<dbReference type="InterPro" id="IPR040182">
    <property type="entry name" value="ATG13"/>
</dbReference>
<evidence type="ECO:0000256" key="2">
    <source>
        <dbReference type="ARBA" id="ARBA00007341"/>
    </source>
</evidence>
<feature type="compositionally biased region" description="Polar residues" evidence="5">
    <location>
        <begin position="302"/>
        <end position="332"/>
    </location>
</feature>
<evidence type="ECO:0000313" key="8">
    <source>
        <dbReference type="EMBL" id="JAS53194.1"/>
    </source>
</evidence>
<keyword evidence="3 4" id="KW-0072">Autophagy</keyword>
<protein>
    <recommendedName>
        <fullName evidence="4">Autophagy-related protein 13</fullName>
    </recommendedName>
</protein>
<dbReference type="AlphaFoldDB" id="A0A1B6FSP8"/>
<evidence type="ECO:0000313" key="9">
    <source>
        <dbReference type="EMBL" id="JAS53583.1"/>
    </source>
</evidence>
<dbReference type="PANTHER" id="PTHR13430:SF4">
    <property type="entry name" value="AUTOPHAGY-RELATED PROTEIN 13"/>
    <property type="match status" value="1"/>
</dbReference>
<dbReference type="EMBL" id="GECZ01011857">
    <property type="protein sequence ID" value="JAS57912.1"/>
    <property type="molecule type" value="Transcribed_RNA"/>
</dbReference>
<dbReference type="GO" id="GO:0000423">
    <property type="term" value="P:mitophagy"/>
    <property type="evidence" value="ECO:0007669"/>
    <property type="project" value="TreeGrafter"/>
</dbReference>
<dbReference type="InterPro" id="IPR018731">
    <property type="entry name" value="Atg13_N"/>
</dbReference>
<name>A0A1B6FSP8_9HEMI</name>
<dbReference type="GO" id="GO:0000407">
    <property type="term" value="C:phagophore assembly site"/>
    <property type="evidence" value="ECO:0007669"/>
    <property type="project" value="UniProtKB-SubCell"/>
</dbReference>
<feature type="region of interest" description="Disordered" evidence="5">
    <location>
        <begin position="222"/>
        <end position="243"/>
    </location>
</feature>
<feature type="region of interest" description="Disordered" evidence="5">
    <location>
        <begin position="277"/>
        <end position="342"/>
    </location>
</feature>
<evidence type="ECO:0000313" key="7">
    <source>
        <dbReference type="EMBL" id="JAS41227.1"/>
    </source>
</evidence>
<comment type="subcellular location">
    <subcellularLocation>
        <location evidence="1">Preautophagosomal structure</location>
    </subcellularLocation>
</comment>
<feature type="domain" description="Autophagy-related protein 13 N-terminal" evidence="6">
    <location>
        <begin position="103"/>
        <end position="206"/>
    </location>
</feature>
<dbReference type="GO" id="GO:0034497">
    <property type="term" value="P:protein localization to phagophore assembly site"/>
    <property type="evidence" value="ECO:0007669"/>
    <property type="project" value="TreeGrafter"/>
</dbReference>
<comment type="similarity">
    <text evidence="2 4">Belongs to the ATG13 family. Metazoan subfamily.</text>
</comment>
<dbReference type="GO" id="GO:0034727">
    <property type="term" value="P:piecemeal microautophagy of the nucleus"/>
    <property type="evidence" value="ECO:0007669"/>
    <property type="project" value="TreeGrafter"/>
</dbReference>
<dbReference type="EMBL" id="GECZ01013138">
    <property type="protein sequence ID" value="JAS56631.1"/>
    <property type="molecule type" value="Transcribed_RNA"/>
</dbReference>
<dbReference type="GO" id="GO:1990316">
    <property type="term" value="C:Atg1/ULK1 kinase complex"/>
    <property type="evidence" value="ECO:0007669"/>
    <property type="project" value="InterPro"/>
</dbReference>
<evidence type="ECO:0000256" key="5">
    <source>
        <dbReference type="SAM" id="MobiDB-lite"/>
    </source>
</evidence>
<evidence type="ECO:0000259" key="6">
    <source>
        <dbReference type="Pfam" id="PF10033"/>
    </source>
</evidence>